<dbReference type="Proteomes" id="UP000253628">
    <property type="component" value="Unassembled WGS sequence"/>
</dbReference>
<evidence type="ECO:0000313" key="4">
    <source>
        <dbReference type="Proteomes" id="UP000253628"/>
    </source>
</evidence>
<reference evidence="3 4" key="1">
    <citation type="submission" date="2018-06" db="EMBL/GenBank/DDBJ databases">
        <title>Genomic Encyclopedia of Type Strains, Phase IV (KMG-IV): sequencing the most valuable type-strain genomes for metagenomic binning, comparative biology and taxonomic classification.</title>
        <authorList>
            <person name="Goeker M."/>
        </authorList>
    </citation>
    <scope>NUCLEOTIDE SEQUENCE [LARGE SCALE GENOMIC DNA]</scope>
    <source>
        <strain evidence="3 4">DSM 25520</strain>
    </source>
</reference>
<organism evidence="3 4">
    <name type="scientific">Eoetvoesiella caeni</name>
    <dbReference type="NCBI Taxonomy" id="645616"/>
    <lineage>
        <taxon>Bacteria</taxon>
        <taxon>Pseudomonadati</taxon>
        <taxon>Pseudomonadota</taxon>
        <taxon>Betaproteobacteria</taxon>
        <taxon>Burkholderiales</taxon>
        <taxon>Alcaligenaceae</taxon>
        <taxon>Eoetvoesiella</taxon>
    </lineage>
</organism>
<dbReference type="Pfam" id="PF01464">
    <property type="entry name" value="SLT"/>
    <property type="match status" value="1"/>
</dbReference>
<feature type="domain" description="Transglycosylase SLT" evidence="2">
    <location>
        <begin position="137"/>
        <end position="225"/>
    </location>
</feature>
<dbReference type="InterPro" id="IPR008258">
    <property type="entry name" value="Transglycosylase_SLT_dom_1"/>
</dbReference>
<protein>
    <submittedName>
        <fullName evidence="3">Soluble lytic murein transglycosylase-like protein</fullName>
    </submittedName>
</protein>
<feature type="signal peptide" evidence="1">
    <location>
        <begin position="1"/>
        <end position="43"/>
    </location>
</feature>
<feature type="chain" id="PRO_5016669383" evidence="1">
    <location>
        <begin position="44"/>
        <end position="269"/>
    </location>
</feature>
<dbReference type="SUPFAM" id="SSF53955">
    <property type="entry name" value="Lysozyme-like"/>
    <property type="match status" value="1"/>
</dbReference>
<dbReference type="AlphaFoldDB" id="A0A366HAH2"/>
<sequence>MIAKKTLLTCIKPFYRQVHNRTLLFAAASCVAGSLLASPGAWAGEPAGDVAVAAPEQITALDPVYQRPEQAHPADAQMKPALPEPAKPVPALGIDLEQVQDLASIVDEARKQAQVEYLAEKLRQSPQTVQRYVELAWKEASRRIGLDPELLIAIIQKESVFRPKVQSIYGAQGLMQVVRRWHREKLHASESLFDPVVNIRVGTDILEEYLESADGDLSEALPKYSGNARGYAKTVIDESRKLAQVADTAAAQVAMTPGLFDPSSAGQAG</sequence>
<evidence type="ECO:0000313" key="3">
    <source>
        <dbReference type="EMBL" id="RBP38444.1"/>
    </source>
</evidence>
<keyword evidence="4" id="KW-1185">Reference proteome</keyword>
<name>A0A366HAH2_9BURK</name>
<comment type="caution">
    <text evidence="3">The sequence shown here is derived from an EMBL/GenBank/DDBJ whole genome shotgun (WGS) entry which is preliminary data.</text>
</comment>
<keyword evidence="1" id="KW-0732">Signal</keyword>
<proteinExistence type="predicted"/>
<dbReference type="Gene3D" id="1.10.530.10">
    <property type="match status" value="1"/>
</dbReference>
<evidence type="ECO:0000256" key="1">
    <source>
        <dbReference type="SAM" id="SignalP"/>
    </source>
</evidence>
<evidence type="ECO:0000259" key="2">
    <source>
        <dbReference type="Pfam" id="PF01464"/>
    </source>
</evidence>
<dbReference type="InterPro" id="IPR023346">
    <property type="entry name" value="Lysozyme-like_dom_sf"/>
</dbReference>
<gene>
    <name evidence="3" type="ORF">DFR37_107209</name>
</gene>
<accession>A0A366HAH2</accession>
<dbReference type="EMBL" id="QNRQ01000007">
    <property type="protein sequence ID" value="RBP38444.1"/>
    <property type="molecule type" value="Genomic_DNA"/>
</dbReference>